<evidence type="ECO:0000256" key="1">
    <source>
        <dbReference type="SAM" id="MobiDB-lite"/>
    </source>
</evidence>
<protein>
    <submittedName>
        <fullName evidence="3">Protein argonaute-like protein</fullName>
    </submittedName>
</protein>
<dbReference type="SMART" id="SM00950">
    <property type="entry name" value="Piwi"/>
    <property type="match status" value="1"/>
</dbReference>
<evidence type="ECO:0000313" key="4">
    <source>
        <dbReference type="Proteomes" id="UP000029964"/>
    </source>
</evidence>
<comment type="caution">
    <text evidence="3">The sequence shown here is derived from an EMBL/GenBank/DDBJ whole genome shotgun (WGS) entry which is preliminary data.</text>
</comment>
<name>A0A086TAL0_HAPC1</name>
<dbReference type="CDD" id="cd04657">
    <property type="entry name" value="Piwi_ago-like"/>
    <property type="match status" value="1"/>
</dbReference>
<dbReference type="Proteomes" id="UP000029964">
    <property type="component" value="Unassembled WGS sequence"/>
</dbReference>
<dbReference type="AlphaFoldDB" id="A0A086TAL0"/>
<feature type="region of interest" description="Disordered" evidence="1">
    <location>
        <begin position="998"/>
        <end position="1020"/>
    </location>
</feature>
<dbReference type="InterPro" id="IPR014811">
    <property type="entry name" value="ArgoL1"/>
</dbReference>
<dbReference type="SMART" id="SM01163">
    <property type="entry name" value="DUF1785"/>
    <property type="match status" value="1"/>
</dbReference>
<dbReference type="PROSITE" id="PS50822">
    <property type="entry name" value="PIWI"/>
    <property type="match status" value="1"/>
</dbReference>
<gene>
    <name evidence="3" type="ORF">ACRE_028410</name>
</gene>
<evidence type="ECO:0000313" key="3">
    <source>
        <dbReference type="EMBL" id="KFH46392.1"/>
    </source>
</evidence>
<dbReference type="EMBL" id="JPKY01000020">
    <property type="protein sequence ID" value="KFH46392.1"/>
    <property type="molecule type" value="Genomic_DNA"/>
</dbReference>
<dbReference type="CDD" id="cd02846">
    <property type="entry name" value="PAZ_argonaute_like"/>
    <property type="match status" value="1"/>
</dbReference>
<dbReference type="Pfam" id="PF16486">
    <property type="entry name" value="ArgoN"/>
    <property type="match status" value="1"/>
</dbReference>
<dbReference type="Pfam" id="PF02171">
    <property type="entry name" value="Piwi"/>
    <property type="match status" value="1"/>
</dbReference>
<dbReference type="HOGENOM" id="CLU_004544_4_1_1"/>
<dbReference type="Pfam" id="PF08699">
    <property type="entry name" value="ArgoL1"/>
    <property type="match status" value="1"/>
</dbReference>
<sequence>MVTADKGVEIVEVVTEVAIAAMATVDEEVEIVEAAAEVAAEVAIAVMVTADEEVVIGVMVIAEEEAPFEAAAAADVAVVGPEVPLLSIKPELDPKLTQLEDAAIERLHSSGGDDLSKQVGKLTLGSTAASGSSVQYFPVRPAFGSKGNPVLLWANYFKVNVKAHVFFKYTVTVTEPSKKNKGQTKEVTKGTKLYLAMMQVLRRFDKILIATEFKSQLVTMEKLPLTEPSFTVEAPFESNPELSDTFDVTIHGPSETRIDEFIAYLSDQRVLEDDAIFPRFPETTDALNVIFGHGTRSQPDRIAAVGNSRSFPFQQDLISEVPLGQRYDPRPLTALRGFFHSIRPATGQLLLNANVTCGVFRRSGRASVLFDTLGIQGVPRTGDYRLRSHILSVSKMLRKARVWVDIKVGNGKIVRRSKAIYDLVTPRNVPKGGKNAPRIDSGYEFAGPRNIKFFLEEGDKAEWVTVADHYQRKYGVKLGNYPVFNLGNAARPSFYPAEVVEIQPGQSVKAKLMQEETTQMLDHACQPPSTNAALLETVARKALGLEGEHLDRFGISVGQKLLTVQGRKLIAPGVSYLKGNKMSPVPVDKGSWNYRACKVVRGASIGNWAVLQINLSNRDWQVREEAVQAFEQFMKDAGLVSGQRVKLSPSVITRRDAEGNMLPKLFEWAQQQQIRFLLVLFSARADSSLYARVKFLGDCQYGIHTSCIVHPKMERGGPSYAANIVLKLNLKAGGTNHVLTQDIKLVKAGKTMVVGYDVTHPTNMPFTKGNEPPSLVGMVASVGADLAQWPSTTWEQTSKQEILDTTLVRAFKRHLEIWRKRNNGQLPQNIVIFRDGVSEGQFSQVLDKELPNIREACLQTYGPKAKPPRLTIVVSVKRHQTRFYPAQEGRAEGSTGNIEAGTVVDRGVTQARYWDFYLTAHHALKGTARPAHYTVLMDEIFRAEYKQSAADELEKLTHELCYTFGRATKAVSICPPAYYADIVCERARVHRPDMFDVSDAESATTSRTGGSGTGRATGPPIHANLADSMYYI</sequence>
<dbReference type="InterPro" id="IPR012337">
    <property type="entry name" value="RNaseH-like_sf"/>
</dbReference>
<dbReference type="InterPro" id="IPR036085">
    <property type="entry name" value="PAZ_dom_sf"/>
</dbReference>
<accession>A0A086TAL0</accession>
<dbReference type="InterPro" id="IPR045246">
    <property type="entry name" value="Piwi_ago-like"/>
</dbReference>
<dbReference type="OrthoDB" id="10252740at2759"/>
<dbReference type="InterPro" id="IPR032474">
    <property type="entry name" value="Argonaute_N"/>
</dbReference>
<dbReference type="Gene3D" id="2.170.260.10">
    <property type="entry name" value="paz domain"/>
    <property type="match status" value="1"/>
</dbReference>
<dbReference type="SUPFAM" id="SSF101690">
    <property type="entry name" value="PAZ domain"/>
    <property type="match status" value="1"/>
</dbReference>
<proteinExistence type="predicted"/>
<reference evidence="4" key="1">
    <citation type="journal article" date="2014" name="Genome Announc.">
        <title>Genome sequence and annotation of Acremonium chrysogenum, producer of the beta-lactam antibiotic cephalosporin C.</title>
        <authorList>
            <person name="Terfehr D."/>
            <person name="Dahlmann T.A."/>
            <person name="Specht T."/>
            <person name="Zadra I."/>
            <person name="Kuernsteiner H."/>
            <person name="Kueck U."/>
        </authorList>
    </citation>
    <scope>NUCLEOTIDE SEQUENCE [LARGE SCALE GENOMIC DNA]</scope>
    <source>
        <strain evidence="4">ATCC 11550 / CBS 779.69 / DSM 880 / IAM 14645 / JCM 23072 / IMI 49137</strain>
    </source>
</reference>
<dbReference type="PANTHER" id="PTHR22891">
    <property type="entry name" value="EUKARYOTIC TRANSLATION INITIATION FACTOR 2C"/>
    <property type="match status" value="1"/>
</dbReference>
<dbReference type="InterPro" id="IPR003165">
    <property type="entry name" value="Piwi"/>
</dbReference>
<dbReference type="SUPFAM" id="SSF53098">
    <property type="entry name" value="Ribonuclease H-like"/>
    <property type="match status" value="1"/>
</dbReference>
<organism evidence="3 4">
    <name type="scientific">Hapsidospora chrysogenum (strain ATCC 11550 / CBS 779.69 / DSM 880 / IAM 14645 / JCM 23072 / IMI 49137)</name>
    <name type="common">Acremonium chrysogenum</name>
    <dbReference type="NCBI Taxonomy" id="857340"/>
    <lineage>
        <taxon>Eukaryota</taxon>
        <taxon>Fungi</taxon>
        <taxon>Dikarya</taxon>
        <taxon>Ascomycota</taxon>
        <taxon>Pezizomycotina</taxon>
        <taxon>Sordariomycetes</taxon>
        <taxon>Hypocreomycetidae</taxon>
        <taxon>Hypocreales</taxon>
        <taxon>Bionectriaceae</taxon>
        <taxon>Hapsidospora</taxon>
    </lineage>
</organism>
<dbReference type="InterPro" id="IPR036397">
    <property type="entry name" value="RNaseH_sf"/>
</dbReference>
<dbReference type="GO" id="GO:0003676">
    <property type="term" value="F:nucleic acid binding"/>
    <property type="evidence" value="ECO:0007669"/>
    <property type="project" value="InterPro"/>
</dbReference>
<feature type="domain" description="Piwi" evidence="2">
    <location>
        <begin position="676"/>
        <end position="992"/>
    </location>
</feature>
<dbReference type="Gene3D" id="3.40.50.2300">
    <property type="match status" value="1"/>
</dbReference>
<evidence type="ECO:0000259" key="2">
    <source>
        <dbReference type="PROSITE" id="PS50822"/>
    </source>
</evidence>
<dbReference type="Gene3D" id="3.30.420.10">
    <property type="entry name" value="Ribonuclease H-like superfamily/Ribonuclease H"/>
    <property type="match status" value="1"/>
</dbReference>
<dbReference type="STRING" id="857340.A0A086TAL0"/>
<keyword evidence="4" id="KW-1185">Reference proteome</keyword>